<proteinExistence type="predicted"/>
<evidence type="ECO:0000313" key="2">
    <source>
        <dbReference type="Proteomes" id="UP000615446"/>
    </source>
</evidence>
<accession>A0A8H3LLU5</accession>
<protein>
    <submittedName>
        <fullName evidence="1">Uncharacterized protein</fullName>
    </submittedName>
</protein>
<evidence type="ECO:0000313" key="1">
    <source>
        <dbReference type="EMBL" id="GES88525.1"/>
    </source>
</evidence>
<organism evidence="1 2">
    <name type="scientific">Rhizophagus clarus</name>
    <dbReference type="NCBI Taxonomy" id="94130"/>
    <lineage>
        <taxon>Eukaryota</taxon>
        <taxon>Fungi</taxon>
        <taxon>Fungi incertae sedis</taxon>
        <taxon>Mucoromycota</taxon>
        <taxon>Glomeromycotina</taxon>
        <taxon>Glomeromycetes</taxon>
        <taxon>Glomerales</taxon>
        <taxon>Glomeraceae</taxon>
        <taxon>Rhizophagus</taxon>
    </lineage>
</organism>
<dbReference type="AlphaFoldDB" id="A0A8H3LLU5"/>
<name>A0A8H3LLU5_9GLOM</name>
<sequence length="149" mass="17666">MTNINDDELIQGEEEIYADIFDGLLYKDLLQRDFFKDDRDIALSGTCDGYQIFEQRTDDCWNVASSIGKAYLDKRHLQGWAYFVKAVKLCLEPEISEEQIDDVQLLLKKFSDYYEREYYQNNGQRLAAWTNNNDLEMEVNNYEIITMLR</sequence>
<gene>
    <name evidence="1" type="ORF">RCL2_001547100</name>
</gene>
<comment type="caution">
    <text evidence="1">The sequence shown here is derived from an EMBL/GenBank/DDBJ whole genome shotgun (WGS) entry which is preliminary data.</text>
</comment>
<dbReference type="EMBL" id="BLAL01000178">
    <property type="protein sequence ID" value="GES88525.1"/>
    <property type="molecule type" value="Genomic_DNA"/>
</dbReference>
<dbReference type="Proteomes" id="UP000615446">
    <property type="component" value="Unassembled WGS sequence"/>
</dbReference>
<reference evidence="1" key="1">
    <citation type="submission" date="2019-10" db="EMBL/GenBank/DDBJ databases">
        <title>Conservation and host-specific expression of non-tandemly repeated heterogenous ribosome RNA gene in arbuscular mycorrhizal fungi.</title>
        <authorList>
            <person name="Maeda T."/>
            <person name="Kobayashi Y."/>
            <person name="Nakagawa T."/>
            <person name="Ezawa T."/>
            <person name="Yamaguchi K."/>
            <person name="Bino T."/>
            <person name="Nishimoto Y."/>
            <person name="Shigenobu S."/>
            <person name="Kawaguchi M."/>
        </authorList>
    </citation>
    <scope>NUCLEOTIDE SEQUENCE</scope>
    <source>
        <strain evidence="1">HR1</strain>
    </source>
</reference>